<dbReference type="EMBL" id="WJQU01000004">
    <property type="protein sequence ID" value="KAJ6634833.1"/>
    <property type="molecule type" value="Genomic_DNA"/>
</dbReference>
<evidence type="ECO:0000313" key="1">
    <source>
        <dbReference type="EMBL" id="KAJ6634833.1"/>
    </source>
</evidence>
<reference evidence="1" key="1">
    <citation type="submission" date="2022-07" db="EMBL/GenBank/DDBJ databases">
        <authorList>
            <person name="Trinca V."/>
            <person name="Uliana J.V.C."/>
            <person name="Torres T.T."/>
            <person name="Ward R.J."/>
            <person name="Monesi N."/>
        </authorList>
    </citation>
    <scope>NUCLEOTIDE SEQUENCE</scope>
    <source>
        <strain evidence="1">HSMRA1968</strain>
        <tissue evidence="1">Whole embryos</tissue>
    </source>
</reference>
<comment type="caution">
    <text evidence="1">The sequence shown here is derived from an EMBL/GenBank/DDBJ whole genome shotgun (WGS) entry which is preliminary data.</text>
</comment>
<evidence type="ECO:0000313" key="2">
    <source>
        <dbReference type="Proteomes" id="UP001151699"/>
    </source>
</evidence>
<dbReference type="AlphaFoldDB" id="A0A9Q0MMS9"/>
<name>A0A9Q0MMS9_9DIPT</name>
<organism evidence="1 2">
    <name type="scientific">Pseudolycoriella hygida</name>
    <dbReference type="NCBI Taxonomy" id="35572"/>
    <lineage>
        <taxon>Eukaryota</taxon>
        <taxon>Metazoa</taxon>
        <taxon>Ecdysozoa</taxon>
        <taxon>Arthropoda</taxon>
        <taxon>Hexapoda</taxon>
        <taxon>Insecta</taxon>
        <taxon>Pterygota</taxon>
        <taxon>Neoptera</taxon>
        <taxon>Endopterygota</taxon>
        <taxon>Diptera</taxon>
        <taxon>Nematocera</taxon>
        <taxon>Sciaroidea</taxon>
        <taxon>Sciaridae</taxon>
        <taxon>Pseudolycoriella</taxon>
    </lineage>
</organism>
<proteinExistence type="predicted"/>
<accession>A0A9Q0MMS9</accession>
<sequence>MRQRSSVINNSKSKKQLVNELKRSLHLDMNVNFPSANVTVWKFGLLLKLLEMDRTALKQK</sequence>
<gene>
    <name evidence="1" type="ORF">Bhyg_13413</name>
</gene>
<protein>
    <submittedName>
        <fullName evidence="1">Uncharacterized protein</fullName>
    </submittedName>
</protein>
<dbReference type="Proteomes" id="UP001151699">
    <property type="component" value="Chromosome C"/>
</dbReference>
<keyword evidence="2" id="KW-1185">Reference proteome</keyword>